<dbReference type="SUPFAM" id="SSF50685">
    <property type="entry name" value="Barwin-like endoglucanases"/>
    <property type="match status" value="1"/>
</dbReference>
<evidence type="ECO:0000313" key="9">
    <source>
        <dbReference type="Proteomes" id="UP000220102"/>
    </source>
</evidence>
<dbReference type="EMBL" id="PDEQ01000004">
    <property type="protein sequence ID" value="PEN13516.1"/>
    <property type="molecule type" value="Genomic_DNA"/>
</dbReference>
<dbReference type="InterPro" id="IPR010611">
    <property type="entry name" value="3D_dom"/>
</dbReference>
<dbReference type="Gene3D" id="2.40.240.50">
    <property type="entry name" value="Barwin-like endoglucanases"/>
    <property type="match status" value="1"/>
</dbReference>
<dbReference type="PIRSF" id="PIRSF019422">
    <property type="entry name" value="MltA"/>
    <property type="match status" value="1"/>
</dbReference>
<dbReference type="GO" id="GO:0004553">
    <property type="term" value="F:hydrolase activity, hydrolyzing O-glycosyl compounds"/>
    <property type="evidence" value="ECO:0007669"/>
    <property type="project" value="InterPro"/>
</dbReference>
<keyword evidence="3" id="KW-0456">Lyase</keyword>
<dbReference type="AlphaFoldDB" id="A0A2A8CXY4"/>
<comment type="caution">
    <text evidence="8">The sequence shown here is derived from an EMBL/GenBank/DDBJ whole genome shotgun (WGS) entry which is preliminary data.</text>
</comment>
<feature type="signal peptide" evidence="6">
    <location>
        <begin position="1"/>
        <end position="26"/>
    </location>
</feature>
<dbReference type="GO" id="GO:0071555">
    <property type="term" value="P:cell wall organization"/>
    <property type="evidence" value="ECO:0007669"/>
    <property type="project" value="UniProtKB-KW"/>
</dbReference>
<evidence type="ECO:0000259" key="7">
    <source>
        <dbReference type="SMART" id="SM00925"/>
    </source>
</evidence>
<dbReference type="PANTHER" id="PTHR30124:SF0">
    <property type="entry name" value="MEMBRANE-BOUND LYTIC MUREIN TRANSGLYCOSYLASE A"/>
    <property type="match status" value="1"/>
</dbReference>
<name>A0A2A8CXY4_9BACT</name>
<dbReference type="Pfam" id="PF03562">
    <property type="entry name" value="MltA"/>
    <property type="match status" value="1"/>
</dbReference>
<keyword evidence="9" id="KW-1185">Reference proteome</keyword>
<evidence type="ECO:0000256" key="3">
    <source>
        <dbReference type="ARBA" id="ARBA00023239"/>
    </source>
</evidence>
<accession>A0A2A8CXY4</accession>
<dbReference type="GO" id="GO:0019867">
    <property type="term" value="C:outer membrane"/>
    <property type="evidence" value="ECO:0007669"/>
    <property type="project" value="InterPro"/>
</dbReference>
<dbReference type="Proteomes" id="UP000220102">
    <property type="component" value="Unassembled WGS sequence"/>
</dbReference>
<evidence type="ECO:0000256" key="6">
    <source>
        <dbReference type="SAM" id="SignalP"/>
    </source>
</evidence>
<evidence type="ECO:0000256" key="2">
    <source>
        <dbReference type="ARBA" id="ARBA00012587"/>
    </source>
</evidence>
<reference evidence="8 9" key="1">
    <citation type="submission" date="2017-10" db="EMBL/GenBank/DDBJ databases">
        <title>Draft genome of Longibacter Salinarum.</title>
        <authorList>
            <person name="Goh K.M."/>
            <person name="Shamsir M.S."/>
            <person name="Lim S.W."/>
        </authorList>
    </citation>
    <scope>NUCLEOTIDE SEQUENCE [LARGE SCALE GENOMIC DNA]</scope>
    <source>
        <strain evidence="8 9">KCTC 52045</strain>
    </source>
</reference>
<dbReference type="GO" id="GO:0008933">
    <property type="term" value="F:peptidoglycan lytic transglycosylase activity"/>
    <property type="evidence" value="ECO:0007669"/>
    <property type="project" value="TreeGrafter"/>
</dbReference>
<dbReference type="PANTHER" id="PTHR30124">
    <property type="entry name" value="MEMBRANE-BOUND LYTIC MUREIN TRANSGLYCOSYLASE A"/>
    <property type="match status" value="1"/>
</dbReference>
<dbReference type="Gene3D" id="2.40.40.10">
    <property type="entry name" value="RlpA-like domain"/>
    <property type="match status" value="1"/>
</dbReference>
<dbReference type="OrthoDB" id="9783686at2"/>
<dbReference type="SMART" id="SM00925">
    <property type="entry name" value="MltA"/>
    <property type="match status" value="1"/>
</dbReference>
<dbReference type="CDD" id="cd14485">
    <property type="entry name" value="mltA_like_LT_A"/>
    <property type="match status" value="1"/>
</dbReference>
<dbReference type="GO" id="GO:0009254">
    <property type="term" value="P:peptidoglycan turnover"/>
    <property type="evidence" value="ECO:0007669"/>
    <property type="project" value="InterPro"/>
</dbReference>
<evidence type="ECO:0000256" key="4">
    <source>
        <dbReference type="ARBA" id="ARBA00023316"/>
    </source>
</evidence>
<dbReference type="EC" id="4.2.2.n1" evidence="2"/>
<feature type="chain" id="PRO_5013309735" description="peptidoglycan lytic exotransglycosylase" evidence="6">
    <location>
        <begin position="27"/>
        <end position="414"/>
    </location>
</feature>
<organism evidence="8 9">
    <name type="scientific">Longibacter salinarum</name>
    <dbReference type="NCBI Taxonomy" id="1850348"/>
    <lineage>
        <taxon>Bacteria</taxon>
        <taxon>Pseudomonadati</taxon>
        <taxon>Rhodothermota</taxon>
        <taxon>Rhodothermia</taxon>
        <taxon>Rhodothermales</taxon>
        <taxon>Salisaetaceae</taxon>
        <taxon>Longibacter</taxon>
    </lineage>
</organism>
<gene>
    <name evidence="8" type="ORF">CRI94_09375</name>
</gene>
<keyword evidence="4" id="KW-0961">Cell wall biogenesis/degradation</keyword>
<dbReference type="GO" id="GO:0009253">
    <property type="term" value="P:peptidoglycan catabolic process"/>
    <property type="evidence" value="ECO:0007669"/>
    <property type="project" value="TreeGrafter"/>
</dbReference>
<dbReference type="InterPro" id="IPR005300">
    <property type="entry name" value="MltA_B"/>
</dbReference>
<sequence>MYSRFCLGLCLITVLSVIGCSSSDEAQREAEATFSLQPIEPRQLDGWRPTGAARALQAFQRSCDALRDRPSDARMVPDRPVFGTTEDWMPVCEKALSLPDTSNAEAQRFFSRSFRPYHVAMGKDRDGLFTGYYEPQLRGARTKSSVFSEPLHRPPTDLIRIHLGDFRSSLDGERLFGRVEGNRLVPYYEREKIEEGILEGRGLEIVYVDSRVDKFFLQIQGSGRVILPDSSLIRVGYAAANGQPYRAIGRDLIQMGEVAREDMSMQAIRQWMADHPERAEDLMNRNRSYVFFQERTDLDAREGPIGAQGVPLTAGHSLAVDSRFLPYGAPLWLSSYRPLTEDELSAGATPADTIDGTPVARLRRLMIAQDTGGAIRGAVRGDVFWGAGERAADVAGRMKSPGSYVVFLPASLAP</sequence>
<dbReference type="RefSeq" id="WP_098075438.1">
    <property type="nucleotide sequence ID" value="NZ_PDEQ01000004.1"/>
</dbReference>
<evidence type="ECO:0000256" key="1">
    <source>
        <dbReference type="ARBA" id="ARBA00001420"/>
    </source>
</evidence>
<keyword evidence="6" id="KW-0732">Signal</keyword>
<evidence type="ECO:0000256" key="5">
    <source>
        <dbReference type="ARBA" id="ARBA00030918"/>
    </source>
</evidence>
<dbReference type="InterPro" id="IPR026044">
    <property type="entry name" value="MltA"/>
</dbReference>
<dbReference type="Pfam" id="PF06725">
    <property type="entry name" value="3D"/>
    <property type="match status" value="1"/>
</dbReference>
<comment type="catalytic activity">
    <reaction evidence="1">
        <text>Exolytic cleavage of the (1-&gt;4)-beta-glycosidic linkage between N-acetylmuramic acid (MurNAc) and N-acetylglucosamine (GlcNAc) residues in peptidoglycan, from either the reducing or the non-reducing ends of the peptidoglycan chains, with concomitant formation of a 1,6-anhydrobond in the MurNAc residue.</text>
        <dbReference type="EC" id="4.2.2.n1"/>
    </reaction>
</comment>
<dbReference type="InterPro" id="IPR036908">
    <property type="entry name" value="RlpA-like_sf"/>
</dbReference>
<proteinExistence type="predicted"/>
<dbReference type="CDD" id="cd14668">
    <property type="entry name" value="mlta_B"/>
    <property type="match status" value="1"/>
</dbReference>
<dbReference type="PROSITE" id="PS51257">
    <property type="entry name" value="PROKAR_LIPOPROTEIN"/>
    <property type="match status" value="1"/>
</dbReference>
<evidence type="ECO:0000313" key="8">
    <source>
        <dbReference type="EMBL" id="PEN13516.1"/>
    </source>
</evidence>
<protein>
    <recommendedName>
        <fullName evidence="2">peptidoglycan lytic exotransglycosylase</fullName>
        <ecNumber evidence="2">4.2.2.n1</ecNumber>
    </recommendedName>
    <alternativeName>
        <fullName evidence="5">Murein hydrolase A</fullName>
    </alternativeName>
</protein>
<feature type="domain" description="Lytic transglycosylase MltA" evidence="7">
    <location>
        <begin position="136"/>
        <end position="293"/>
    </location>
</feature>